<dbReference type="PROSITE" id="PS50263">
    <property type="entry name" value="CN_HYDROLASE"/>
    <property type="match status" value="1"/>
</dbReference>
<keyword evidence="11" id="KW-0449">Lipoprotein</keyword>
<dbReference type="Pfam" id="PF20154">
    <property type="entry name" value="LNT_N"/>
    <property type="match status" value="1"/>
</dbReference>
<feature type="transmembrane region" description="Helical" evidence="9">
    <location>
        <begin position="484"/>
        <end position="503"/>
    </location>
</feature>
<dbReference type="AlphaFoldDB" id="A0A143WUN4"/>
<gene>
    <name evidence="9 11" type="primary">lnt</name>
    <name evidence="11" type="ORF">TPER_HE00400</name>
</gene>
<evidence type="ECO:0000256" key="2">
    <source>
        <dbReference type="ARBA" id="ARBA00010065"/>
    </source>
</evidence>
<evidence type="ECO:0000256" key="9">
    <source>
        <dbReference type="HAMAP-Rule" id="MF_01148"/>
    </source>
</evidence>
<keyword evidence="6 9" id="KW-1133">Transmembrane helix</keyword>
<dbReference type="KEGG" id="hed:TPER_HE00400"/>
<keyword evidence="7 9" id="KW-0472">Membrane</keyword>
<dbReference type="HAMAP" id="MF_01148">
    <property type="entry name" value="Lnt"/>
    <property type="match status" value="1"/>
</dbReference>
<keyword evidence="3 9" id="KW-1003">Cell membrane</keyword>
<evidence type="ECO:0000256" key="4">
    <source>
        <dbReference type="ARBA" id="ARBA00022679"/>
    </source>
</evidence>
<keyword evidence="4 9" id="KW-0808">Transferase</keyword>
<dbReference type="UniPathway" id="UPA00666"/>
<dbReference type="EMBL" id="LN999835">
    <property type="protein sequence ID" value="CUX97316.1"/>
    <property type="molecule type" value="Genomic_DNA"/>
</dbReference>
<dbReference type="GO" id="GO:0005886">
    <property type="term" value="C:plasma membrane"/>
    <property type="evidence" value="ECO:0007669"/>
    <property type="project" value="UniProtKB-SubCell"/>
</dbReference>
<feature type="transmembrane region" description="Helical" evidence="9">
    <location>
        <begin position="158"/>
        <end position="181"/>
    </location>
</feature>
<dbReference type="RefSeq" id="WP_082798877.1">
    <property type="nucleotide sequence ID" value="NZ_LN999835.1"/>
</dbReference>
<dbReference type="CDD" id="cd07571">
    <property type="entry name" value="ALP_N-acyl_transferase"/>
    <property type="match status" value="1"/>
</dbReference>
<dbReference type="GO" id="GO:0016410">
    <property type="term" value="F:N-acyltransferase activity"/>
    <property type="evidence" value="ECO:0007669"/>
    <property type="project" value="UniProtKB-UniRule"/>
</dbReference>
<comment type="subcellular location">
    <subcellularLocation>
        <location evidence="1 9">Cell membrane</location>
        <topology evidence="1 9">Multi-pass membrane protein</topology>
    </subcellularLocation>
</comment>
<comment type="function">
    <text evidence="9">Catalyzes the phospholipid dependent N-acylation of the N-terminal cysteine of apolipoprotein, the last step in lipoprotein maturation.</text>
</comment>
<dbReference type="InterPro" id="IPR003010">
    <property type="entry name" value="C-N_Hydrolase"/>
</dbReference>
<comment type="pathway">
    <text evidence="9">Protein modification; lipoprotein biosynthesis (N-acyl transfer).</text>
</comment>
<dbReference type="NCBIfam" id="TIGR00546">
    <property type="entry name" value="lnt"/>
    <property type="match status" value="1"/>
</dbReference>
<dbReference type="GO" id="GO:0042158">
    <property type="term" value="P:lipoprotein biosynthetic process"/>
    <property type="evidence" value="ECO:0007669"/>
    <property type="project" value="UniProtKB-UniRule"/>
</dbReference>
<feature type="transmembrane region" description="Helical" evidence="9">
    <location>
        <begin position="7"/>
        <end position="23"/>
    </location>
</feature>
<evidence type="ECO:0000313" key="11">
    <source>
        <dbReference type="EMBL" id="CUX97316.1"/>
    </source>
</evidence>
<dbReference type="PANTHER" id="PTHR38686:SF1">
    <property type="entry name" value="APOLIPOPROTEIN N-ACYLTRANSFERASE"/>
    <property type="match status" value="1"/>
</dbReference>
<comment type="similarity">
    <text evidence="2 9">Belongs to the CN hydrolase family. Apolipoprotein N-acyltransferase subfamily.</text>
</comment>
<dbReference type="InterPro" id="IPR036526">
    <property type="entry name" value="C-N_Hydrolase_sf"/>
</dbReference>
<evidence type="ECO:0000256" key="8">
    <source>
        <dbReference type="ARBA" id="ARBA00023315"/>
    </source>
</evidence>
<keyword evidence="5 9" id="KW-0812">Transmembrane</keyword>
<feature type="transmembrane region" description="Helical" evidence="9">
    <location>
        <begin position="84"/>
        <end position="108"/>
    </location>
</feature>
<evidence type="ECO:0000256" key="5">
    <source>
        <dbReference type="ARBA" id="ARBA00022692"/>
    </source>
</evidence>
<keyword evidence="8 9" id="KW-0012">Acyltransferase</keyword>
<reference evidence="12" key="1">
    <citation type="submission" date="2016-01" db="EMBL/GenBank/DDBJ databases">
        <authorList>
            <person name="Husnik F."/>
        </authorList>
    </citation>
    <scope>NUCLEOTIDE SEQUENCE [LARGE SCALE GENOMIC DNA]</scope>
</reference>
<protein>
    <recommendedName>
        <fullName evidence="9">Apolipoprotein N-acyltransferase</fullName>
        <shortName evidence="9">ALP N-acyltransferase</shortName>
        <ecNumber evidence="9">2.3.1.269</ecNumber>
    </recommendedName>
</protein>
<comment type="catalytic activity">
    <reaction evidence="9">
        <text>N-terminal S-1,2-diacyl-sn-glyceryl-L-cysteinyl-[lipoprotein] + a glycerophospholipid = N-acyl-S-1,2-diacyl-sn-glyceryl-L-cysteinyl-[lipoprotein] + a 2-acyl-sn-glycero-3-phospholipid + H(+)</text>
        <dbReference type="Rhea" id="RHEA:48228"/>
        <dbReference type="Rhea" id="RHEA-COMP:14681"/>
        <dbReference type="Rhea" id="RHEA-COMP:14684"/>
        <dbReference type="ChEBI" id="CHEBI:15378"/>
        <dbReference type="ChEBI" id="CHEBI:136912"/>
        <dbReference type="ChEBI" id="CHEBI:140656"/>
        <dbReference type="ChEBI" id="CHEBI:140657"/>
        <dbReference type="ChEBI" id="CHEBI:140660"/>
        <dbReference type="EC" id="2.3.1.269"/>
    </reaction>
</comment>
<dbReference type="PANTHER" id="PTHR38686">
    <property type="entry name" value="APOLIPOPROTEIN N-ACYLTRANSFERASE"/>
    <property type="match status" value="1"/>
</dbReference>
<dbReference type="Proteomes" id="UP000095477">
    <property type="component" value="Chromosome I"/>
</dbReference>
<dbReference type="PATRIC" id="fig|1778263.3.peg.397"/>
<evidence type="ECO:0000256" key="7">
    <source>
        <dbReference type="ARBA" id="ARBA00023136"/>
    </source>
</evidence>
<evidence type="ECO:0000256" key="1">
    <source>
        <dbReference type="ARBA" id="ARBA00004651"/>
    </source>
</evidence>
<organism evidence="11 12">
    <name type="scientific">Candidatus Hoaglandella endobia</name>
    <dbReference type="NCBI Taxonomy" id="1778263"/>
    <lineage>
        <taxon>Bacteria</taxon>
        <taxon>Pseudomonadati</taxon>
        <taxon>Pseudomonadota</taxon>
        <taxon>Gammaproteobacteria</taxon>
        <taxon>Enterobacterales</taxon>
        <taxon>Enterobacteriaceae</taxon>
        <taxon>Candidatus Hoaglandella</taxon>
    </lineage>
</organism>
<dbReference type="InterPro" id="IPR004563">
    <property type="entry name" value="Apolipo_AcylTrfase"/>
</dbReference>
<name>A0A143WUN4_9ENTR</name>
<dbReference type="SUPFAM" id="SSF56317">
    <property type="entry name" value="Carbon-nitrogen hydrolase"/>
    <property type="match status" value="1"/>
</dbReference>
<feature type="transmembrane region" description="Helical" evidence="9">
    <location>
        <begin position="52"/>
        <end position="72"/>
    </location>
</feature>
<proteinExistence type="inferred from homology"/>
<keyword evidence="12" id="KW-1185">Reference proteome</keyword>
<evidence type="ECO:0000313" key="12">
    <source>
        <dbReference type="Proteomes" id="UP000095477"/>
    </source>
</evidence>
<dbReference type="InterPro" id="IPR045378">
    <property type="entry name" value="LNT_N"/>
</dbReference>
<evidence type="ECO:0000256" key="6">
    <source>
        <dbReference type="ARBA" id="ARBA00022989"/>
    </source>
</evidence>
<dbReference type="Pfam" id="PF00795">
    <property type="entry name" value="CN_hydrolase"/>
    <property type="match status" value="1"/>
</dbReference>
<accession>A0A143WUN4</accession>
<evidence type="ECO:0000259" key="10">
    <source>
        <dbReference type="PROSITE" id="PS50263"/>
    </source>
</evidence>
<dbReference type="Gene3D" id="3.60.110.10">
    <property type="entry name" value="Carbon-nitrogen hydrolase"/>
    <property type="match status" value="1"/>
</dbReference>
<feature type="domain" description="CN hydrolase" evidence="10">
    <location>
        <begin position="223"/>
        <end position="471"/>
    </location>
</feature>
<evidence type="ECO:0000256" key="3">
    <source>
        <dbReference type="ARBA" id="ARBA00022475"/>
    </source>
</evidence>
<sequence length="529" mass="58602">MDYACQRLRLLLALITGACGMLAFSPYDLWPAAIVSLGGLLAATLSRSSRQAAVLGFAWGFSLFGNGVKWVYISIAQFSGLPSLVNVALVGLLAAYLALYPMLFAVLLARLWPSTGLWRLALGAPVLWTVTEFLRSRLLTGFPWLEFGYSQIDAPLKGIAPIVGVQGITFLLVMISGLAVLALAQRRLAPALSTLALLLLSWPLRSLQWYQLEPQRGIDVALVQGNIAPAMKWQSSQVHPTLDIYLQHTLPSLGKAQMVIWPESAIPDDEIAQNAFLIQLDKQLRPAHTSLITGIIDARPTPHGYDYYNSIVVLGESKPYSYPAEDRYNKHHLVPFGEKVPLQRILRPLAPLFNLPMSFLSQGQYMQPQLQVAGMKLTATACYEIILGGQVRDNFRPDTDFLLTISNDAWFGHSIGPWQHFQMARMRSLELGRPLLRSTNNGITAVINADGTTKAQLLQFTREVLNVHMVPTRALTPYARAGSWPIWIITLLAGFTALIFGRCRPCLRILDKLSMLLDVCRASSSRRNT</sequence>
<dbReference type="EC" id="2.3.1.269" evidence="9"/>
<dbReference type="OrthoDB" id="9804277at2"/>
<dbReference type="STRING" id="1778263.TPER_HE00400"/>
<feature type="transmembrane region" description="Helical" evidence="9">
    <location>
        <begin position="29"/>
        <end position="45"/>
    </location>
</feature>